<evidence type="ECO:0000313" key="3">
    <source>
        <dbReference type="Proteomes" id="UP001388673"/>
    </source>
</evidence>
<dbReference type="RefSeq" id="XP_066801464.1">
    <property type="nucleotide sequence ID" value="XM_066948005.1"/>
</dbReference>
<keyword evidence="1" id="KW-0812">Transmembrane</keyword>
<name>A0AAW0YM71_9TREE</name>
<feature type="transmembrane region" description="Helical" evidence="1">
    <location>
        <begin position="70"/>
        <end position="93"/>
    </location>
</feature>
<accession>A0AAW0YM71</accession>
<evidence type="ECO:0008006" key="4">
    <source>
        <dbReference type="Google" id="ProtNLM"/>
    </source>
</evidence>
<gene>
    <name evidence="2" type="ORF">IAR55_004911</name>
</gene>
<feature type="transmembrane region" description="Helical" evidence="1">
    <location>
        <begin position="35"/>
        <end position="58"/>
    </location>
</feature>
<organism evidence="2 3">
    <name type="scientific">Kwoniella newhampshirensis</name>
    <dbReference type="NCBI Taxonomy" id="1651941"/>
    <lineage>
        <taxon>Eukaryota</taxon>
        <taxon>Fungi</taxon>
        <taxon>Dikarya</taxon>
        <taxon>Basidiomycota</taxon>
        <taxon>Agaricomycotina</taxon>
        <taxon>Tremellomycetes</taxon>
        <taxon>Tremellales</taxon>
        <taxon>Cryptococcaceae</taxon>
        <taxon>Kwoniella</taxon>
    </lineage>
</organism>
<dbReference type="PANTHER" id="PTHR37471">
    <property type="entry name" value="UNNAMED PRODUCT"/>
    <property type="match status" value="1"/>
</dbReference>
<protein>
    <recommendedName>
        <fullName evidence="4">Alpha/beta hydrolase</fullName>
    </recommendedName>
</protein>
<dbReference type="PANTHER" id="PTHR37471:SF1">
    <property type="entry name" value="AB HYDROLASE-1 DOMAIN-CONTAINING PROTEIN"/>
    <property type="match status" value="1"/>
</dbReference>
<reference evidence="2 3" key="1">
    <citation type="journal article" date="2024" name="bioRxiv">
        <title>Comparative genomics of Cryptococcus and Kwoniella reveals pathogenesis evolution and contrasting karyotype dynamics via intercentromeric recombination or chromosome fusion.</title>
        <authorList>
            <person name="Coelho M.A."/>
            <person name="David-Palma M."/>
            <person name="Shea T."/>
            <person name="Bowers K."/>
            <person name="McGinley-Smith S."/>
            <person name="Mohammad A.W."/>
            <person name="Gnirke A."/>
            <person name="Yurkov A.M."/>
            <person name="Nowrousian M."/>
            <person name="Sun S."/>
            <person name="Cuomo C.A."/>
            <person name="Heitman J."/>
        </authorList>
    </citation>
    <scope>NUCLEOTIDE SEQUENCE [LARGE SCALE GENOMIC DNA]</scope>
    <source>
        <strain evidence="2 3">CBS 13917</strain>
    </source>
</reference>
<dbReference type="GeneID" id="92182169"/>
<dbReference type="SUPFAM" id="SSF53474">
    <property type="entry name" value="alpha/beta-Hydrolases"/>
    <property type="match status" value="1"/>
</dbReference>
<proteinExistence type="predicted"/>
<dbReference type="EMBL" id="JBCAWK010000009">
    <property type="protein sequence ID" value="KAK8849576.1"/>
    <property type="molecule type" value="Genomic_DNA"/>
</dbReference>
<dbReference type="KEGG" id="kne:92182169"/>
<comment type="caution">
    <text evidence="2">The sequence shown here is derived from an EMBL/GenBank/DDBJ whole genome shotgun (WGS) entry which is preliminary data.</text>
</comment>
<keyword evidence="1" id="KW-0472">Membrane</keyword>
<keyword evidence="1" id="KW-1133">Transmembrane helix</keyword>
<dbReference type="InterPro" id="IPR029058">
    <property type="entry name" value="AB_hydrolase_fold"/>
</dbReference>
<evidence type="ECO:0000256" key="1">
    <source>
        <dbReference type="SAM" id="Phobius"/>
    </source>
</evidence>
<evidence type="ECO:0000313" key="2">
    <source>
        <dbReference type="EMBL" id="KAK8849576.1"/>
    </source>
</evidence>
<dbReference type="AlphaFoldDB" id="A0AAW0YM71"/>
<keyword evidence="3" id="KW-1185">Reference proteome</keyword>
<dbReference type="Proteomes" id="UP001388673">
    <property type="component" value="Unassembled WGS sequence"/>
</dbReference>
<sequence length="675" mass="76806">MASAKIVDTLPLLTPLPDEVYPRIVDLDREPDKGYYIALGLVLSVWMITPLSCAYLVWYTLLSPGLSGRLGLTATIFAAYALTEVLFSFYHLYLARYVQKPTPPSSLSISTRTDLFLRVLHSGLTYPVPSKGITTNGFAHGQAYGEVGDDLGEGDAEIRRAEEDYQKGLISVADLYHIRDKAYEESVGMRERRRVGRMTQGAKSVLDAFVEEEQGEREKRLRDEVEGNVVPNDQKDTWGYEGIMSDDGEIQKLHPWDKRAIEFRERLRTWFGHAPWSSLRKENILIWLAWSCYGLPLEEVRENEEYVKFLDYALELLEARTGTDIEDGHTEGIQVLRLTLDPVNARGRPLILYALSNITNTWLREVVYPYQGMGLYREGDVEYLIRIPKDWTPEKGKTIPNALPVVYMHGLGFGLLQSHFLIKHLIKSLPTHPILIPLSPYTSQSLFDPRHLRPWSRQELVETMKTICTQWGFWDENARGSKMGGVSMLSHSNGSVAHGWILKDCPQMIKRSTFVDPVVFCLWEGDVCHSFCYRKPATALELLLYYFIACEVGIANYIQRNFDWTENTLFFDEIPNATDPTKTAFFLGGHDIIIDAARVRKYLERHGVTDGIHWDAMAGHGDGLAGPSRDRVVMYVGTGSTKGWEGWLKSGRRRHSLGVDDFVNRGGRRRGEKDE</sequence>